<dbReference type="OrthoDB" id="9807115at2"/>
<feature type="transmembrane region" description="Helical" evidence="9">
    <location>
        <begin position="95"/>
        <end position="120"/>
    </location>
</feature>
<dbReference type="InterPro" id="IPR001851">
    <property type="entry name" value="ABC_transp_permease"/>
</dbReference>
<evidence type="ECO:0000256" key="1">
    <source>
        <dbReference type="ARBA" id="ARBA00004651"/>
    </source>
</evidence>
<keyword evidence="6 9" id="KW-1133">Transmembrane helix</keyword>
<evidence type="ECO:0000256" key="4">
    <source>
        <dbReference type="ARBA" id="ARBA00022692"/>
    </source>
</evidence>
<feature type="transmembrane region" description="Helical" evidence="9">
    <location>
        <begin position="65"/>
        <end position="83"/>
    </location>
</feature>
<dbReference type="GO" id="GO:0006865">
    <property type="term" value="P:amino acid transport"/>
    <property type="evidence" value="ECO:0007669"/>
    <property type="project" value="UniProtKB-KW"/>
</dbReference>
<dbReference type="EMBL" id="VLLN01000003">
    <property type="protein sequence ID" value="TWJ32632.1"/>
    <property type="molecule type" value="Genomic_DNA"/>
</dbReference>
<dbReference type="Proteomes" id="UP000319449">
    <property type="component" value="Unassembled WGS sequence"/>
</dbReference>
<keyword evidence="5" id="KW-0029">Amino-acid transport</keyword>
<dbReference type="RefSeq" id="WP_145017962.1">
    <property type="nucleotide sequence ID" value="NZ_VLLN01000003.1"/>
</dbReference>
<name>A0A562WR02_9BACT</name>
<evidence type="ECO:0000313" key="11">
    <source>
        <dbReference type="Proteomes" id="UP000319449"/>
    </source>
</evidence>
<evidence type="ECO:0000256" key="7">
    <source>
        <dbReference type="ARBA" id="ARBA00023136"/>
    </source>
</evidence>
<organism evidence="10 11">
    <name type="scientific">Geobacter argillaceus</name>
    <dbReference type="NCBI Taxonomy" id="345631"/>
    <lineage>
        <taxon>Bacteria</taxon>
        <taxon>Pseudomonadati</taxon>
        <taxon>Thermodesulfobacteriota</taxon>
        <taxon>Desulfuromonadia</taxon>
        <taxon>Geobacterales</taxon>
        <taxon>Geobacteraceae</taxon>
        <taxon>Geobacter</taxon>
    </lineage>
</organism>
<keyword evidence="2" id="KW-0813">Transport</keyword>
<feature type="transmembrane region" description="Helical" evidence="9">
    <location>
        <begin position="261"/>
        <end position="284"/>
    </location>
</feature>
<dbReference type="Pfam" id="PF02653">
    <property type="entry name" value="BPD_transp_2"/>
    <property type="match status" value="1"/>
</dbReference>
<feature type="transmembrane region" description="Helical" evidence="9">
    <location>
        <begin position="140"/>
        <end position="166"/>
    </location>
</feature>
<evidence type="ECO:0000256" key="2">
    <source>
        <dbReference type="ARBA" id="ARBA00022448"/>
    </source>
</evidence>
<feature type="transmembrane region" description="Helical" evidence="9">
    <location>
        <begin position="228"/>
        <end position="254"/>
    </location>
</feature>
<dbReference type="GO" id="GO:0022857">
    <property type="term" value="F:transmembrane transporter activity"/>
    <property type="evidence" value="ECO:0007669"/>
    <property type="project" value="InterPro"/>
</dbReference>
<dbReference type="AlphaFoldDB" id="A0A562WR02"/>
<accession>A0A562WR02</accession>
<evidence type="ECO:0000256" key="3">
    <source>
        <dbReference type="ARBA" id="ARBA00022475"/>
    </source>
</evidence>
<evidence type="ECO:0000313" key="10">
    <source>
        <dbReference type="EMBL" id="TWJ32632.1"/>
    </source>
</evidence>
<dbReference type="CDD" id="cd06582">
    <property type="entry name" value="TM_PBP1_LivH_like"/>
    <property type="match status" value="1"/>
</dbReference>
<reference evidence="10 11" key="1">
    <citation type="submission" date="2019-07" db="EMBL/GenBank/DDBJ databases">
        <title>Genomic Encyclopedia of Archaeal and Bacterial Type Strains, Phase II (KMG-II): from individual species to whole genera.</title>
        <authorList>
            <person name="Goeker M."/>
        </authorList>
    </citation>
    <scope>NUCLEOTIDE SEQUENCE [LARGE SCALE GENOMIC DNA]</scope>
    <source>
        <strain evidence="10 11">ATCC BAA-1139</strain>
    </source>
</reference>
<comment type="caution">
    <text evidence="10">The sequence shown here is derived from an EMBL/GenBank/DDBJ whole genome shotgun (WGS) entry which is preliminary data.</text>
</comment>
<keyword evidence="7 9" id="KW-0472">Membrane</keyword>
<comment type="subcellular location">
    <subcellularLocation>
        <location evidence="1">Cell membrane</location>
        <topology evidence="1">Multi-pass membrane protein</topology>
    </subcellularLocation>
</comment>
<keyword evidence="4 9" id="KW-0812">Transmembrane</keyword>
<dbReference type="PANTHER" id="PTHR11795">
    <property type="entry name" value="BRANCHED-CHAIN AMINO ACID TRANSPORT SYSTEM PERMEASE PROTEIN LIVH"/>
    <property type="match status" value="1"/>
</dbReference>
<evidence type="ECO:0000256" key="5">
    <source>
        <dbReference type="ARBA" id="ARBA00022970"/>
    </source>
</evidence>
<gene>
    <name evidence="10" type="ORF">JN12_00606</name>
</gene>
<dbReference type="InterPro" id="IPR052157">
    <property type="entry name" value="BCAA_transport_permease"/>
</dbReference>
<feature type="transmembrane region" description="Helical" evidence="9">
    <location>
        <begin position="197"/>
        <end position="222"/>
    </location>
</feature>
<feature type="transmembrane region" description="Helical" evidence="9">
    <location>
        <begin position="6"/>
        <end position="27"/>
    </location>
</feature>
<keyword evidence="11" id="KW-1185">Reference proteome</keyword>
<evidence type="ECO:0000256" key="6">
    <source>
        <dbReference type="ARBA" id="ARBA00022989"/>
    </source>
</evidence>
<dbReference type="GO" id="GO:0005886">
    <property type="term" value="C:plasma membrane"/>
    <property type="evidence" value="ECO:0007669"/>
    <property type="project" value="UniProtKB-SubCell"/>
</dbReference>
<protein>
    <submittedName>
        <fullName evidence="10">Amino acid/amide ABC transporter membrane protein 1 (HAAT family)</fullName>
    </submittedName>
</protein>
<evidence type="ECO:0000256" key="9">
    <source>
        <dbReference type="SAM" id="Phobius"/>
    </source>
</evidence>
<keyword evidence="3" id="KW-1003">Cell membrane</keyword>
<dbReference type="PANTHER" id="PTHR11795:SF445">
    <property type="entry name" value="AMINO ACID ABC TRANSPORTER PERMEASE PROTEIN"/>
    <property type="match status" value="1"/>
</dbReference>
<evidence type="ECO:0000256" key="8">
    <source>
        <dbReference type="ARBA" id="ARBA00037998"/>
    </source>
</evidence>
<comment type="similarity">
    <text evidence="8">Belongs to the binding-protein-dependent transport system permease family. LivHM subfamily.</text>
</comment>
<proteinExistence type="inferred from homology"/>
<sequence length="294" mass="31670">MELLPQALIDGILLGGIYITIAIAFSLTYGVMHVIDFAVGEWIMFGAFAGYYLNKWTGLDPFITLPVVFIFFALIGYLIQPVIHRVMSGNRGNPLLMGLVFTFALGLMFQGLALTVFGFYTNSIPSMFSEGSILIEKLGISVTIPTIRLAGLCYALAITAILHYLLKKTTFGLGVRALAQHKDAAGLMGVNGKRTGAYVYAIYVGISAMTGVLIGCILSVSAQMGSQYTIFAFFVVVLAGMGYLAGVPWAALLLGMVQSIFLIYFDPGHTLLAVFAILYTILLISPRGLFGRGV</sequence>